<protein>
    <submittedName>
        <fullName evidence="4">Response regulator transcription factor</fullName>
    </submittedName>
</protein>
<dbReference type="InterPro" id="IPR007492">
    <property type="entry name" value="LytTR_DNA-bd_dom"/>
</dbReference>
<dbReference type="PROSITE" id="PS50110">
    <property type="entry name" value="RESPONSE_REGULATORY"/>
    <property type="match status" value="1"/>
</dbReference>
<dbReference type="PANTHER" id="PTHR37299">
    <property type="entry name" value="TRANSCRIPTIONAL REGULATOR-RELATED"/>
    <property type="match status" value="1"/>
</dbReference>
<geneLocation type="plasmid" evidence="4 5">
    <name>p_unnamed1</name>
</geneLocation>
<dbReference type="Gene3D" id="3.40.50.2300">
    <property type="match status" value="1"/>
</dbReference>
<name>A0A7H0H102_9BACT</name>
<dbReference type="GO" id="GO:0000156">
    <property type="term" value="F:phosphorelay response regulator activity"/>
    <property type="evidence" value="ECO:0007669"/>
    <property type="project" value="InterPro"/>
</dbReference>
<keyword evidence="4" id="KW-0614">Plasmid</keyword>
<proteinExistence type="predicted"/>
<dbReference type="PROSITE" id="PS50930">
    <property type="entry name" value="HTH_LYTTR"/>
    <property type="match status" value="1"/>
</dbReference>
<evidence type="ECO:0000259" key="2">
    <source>
        <dbReference type="PROSITE" id="PS50110"/>
    </source>
</evidence>
<dbReference type="RefSeq" id="WP_187734377.1">
    <property type="nucleotide sequence ID" value="NZ_BMFN01000005.1"/>
</dbReference>
<feature type="domain" description="HTH LytTR-type" evidence="3">
    <location>
        <begin position="129"/>
        <end position="232"/>
    </location>
</feature>
<organism evidence="4 5">
    <name type="scientific">Hymenobacter qilianensis</name>
    <dbReference type="NCBI Taxonomy" id="1385715"/>
    <lineage>
        <taxon>Bacteria</taxon>
        <taxon>Pseudomonadati</taxon>
        <taxon>Bacteroidota</taxon>
        <taxon>Cytophagia</taxon>
        <taxon>Cytophagales</taxon>
        <taxon>Hymenobacteraceae</taxon>
        <taxon>Hymenobacter</taxon>
    </lineage>
</organism>
<evidence type="ECO:0000256" key="1">
    <source>
        <dbReference type="PROSITE-ProRule" id="PRU00169"/>
    </source>
</evidence>
<dbReference type="InterPro" id="IPR001789">
    <property type="entry name" value="Sig_transdc_resp-reg_receiver"/>
</dbReference>
<gene>
    <name evidence="4" type="ORF">H9L05_21295</name>
</gene>
<dbReference type="EMBL" id="CP060785">
    <property type="protein sequence ID" value="QNP54218.1"/>
    <property type="molecule type" value="Genomic_DNA"/>
</dbReference>
<evidence type="ECO:0000259" key="3">
    <source>
        <dbReference type="PROSITE" id="PS50930"/>
    </source>
</evidence>
<dbReference type="KEGG" id="hqi:H9L05_21295"/>
<keyword evidence="5" id="KW-1185">Reference proteome</keyword>
<evidence type="ECO:0000313" key="5">
    <source>
        <dbReference type="Proteomes" id="UP000516093"/>
    </source>
</evidence>
<dbReference type="SMART" id="SM00850">
    <property type="entry name" value="LytTR"/>
    <property type="match status" value="1"/>
</dbReference>
<keyword evidence="1" id="KW-0597">Phosphoprotein</keyword>
<sequence length="232" mass="25967">MRVLIVEDEALVASRLARLLRAALGERLSSVVVQPSLESAQFFLQDTPIDLLLLDLNLNGQDGFALLQQAVAGSFHTIVVSANKQRAIEAFDYGVLDFVGKPVTAERLQKALARFDHRELRAAAPLKYLAVRRRQAIRLLDIAEVLFIKGAGIYSELHLRNGSVELHDKSLQRLQAVLPPDFQRVHKSYIVRLVDVRQLLSHGSSKYELELLSGTLLPVGRERYKELKQALG</sequence>
<dbReference type="AlphaFoldDB" id="A0A7H0H102"/>
<feature type="domain" description="Response regulatory" evidence="2">
    <location>
        <begin position="2"/>
        <end position="116"/>
    </location>
</feature>
<dbReference type="PANTHER" id="PTHR37299:SF1">
    <property type="entry name" value="STAGE 0 SPORULATION PROTEIN A HOMOLOG"/>
    <property type="match status" value="1"/>
</dbReference>
<evidence type="ECO:0000313" key="4">
    <source>
        <dbReference type="EMBL" id="QNP54218.1"/>
    </source>
</evidence>
<accession>A0A7H0H102</accession>
<dbReference type="SMART" id="SM00448">
    <property type="entry name" value="REC"/>
    <property type="match status" value="1"/>
</dbReference>
<dbReference type="Pfam" id="PF04397">
    <property type="entry name" value="LytTR"/>
    <property type="match status" value="1"/>
</dbReference>
<reference evidence="4 5" key="1">
    <citation type="submission" date="2020-08" db="EMBL/GenBank/DDBJ databases">
        <title>Genome sequence of Hymenobacter qilianensis JCM 19763T.</title>
        <authorList>
            <person name="Hyun D.-W."/>
            <person name="Bae J.-W."/>
        </authorList>
    </citation>
    <scope>NUCLEOTIDE SEQUENCE [LARGE SCALE GENOMIC DNA]</scope>
    <source>
        <strain evidence="4 5">JCM 19763</strain>
        <plasmid evidence="4 5">p_unnamed1</plasmid>
    </source>
</reference>
<dbReference type="Pfam" id="PF00072">
    <property type="entry name" value="Response_reg"/>
    <property type="match status" value="1"/>
</dbReference>
<dbReference type="Gene3D" id="2.40.50.1020">
    <property type="entry name" value="LytTr DNA-binding domain"/>
    <property type="match status" value="1"/>
</dbReference>
<dbReference type="GO" id="GO:0003677">
    <property type="term" value="F:DNA binding"/>
    <property type="evidence" value="ECO:0007669"/>
    <property type="project" value="InterPro"/>
</dbReference>
<dbReference type="SUPFAM" id="SSF52172">
    <property type="entry name" value="CheY-like"/>
    <property type="match status" value="1"/>
</dbReference>
<dbReference type="InterPro" id="IPR011006">
    <property type="entry name" value="CheY-like_superfamily"/>
</dbReference>
<dbReference type="InterPro" id="IPR046947">
    <property type="entry name" value="LytR-like"/>
</dbReference>
<feature type="modified residue" description="4-aspartylphosphate" evidence="1">
    <location>
        <position position="55"/>
    </location>
</feature>
<dbReference type="Proteomes" id="UP000516093">
    <property type="component" value="Plasmid p_unnamed1"/>
</dbReference>